<reference evidence="2" key="1">
    <citation type="submission" date="2018-05" db="EMBL/GenBank/DDBJ databases">
        <authorList>
            <person name="Lanie J.A."/>
            <person name="Ng W.-L."/>
            <person name="Kazmierczak K.M."/>
            <person name="Andrzejewski T.M."/>
            <person name="Davidsen T.M."/>
            <person name="Wayne K.J."/>
            <person name="Tettelin H."/>
            <person name="Glass J.I."/>
            <person name="Rusch D."/>
            <person name="Podicherti R."/>
            <person name="Tsui H.-C.T."/>
            <person name="Winkler M.E."/>
        </authorList>
    </citation>
    <scope>NUCLEOTIDE SEQUENCE</scope>
</reference>
<dbReference type="EMBL" id="UINC01001080">
    <property type="protein sequence ID" value="SUZ70080.1"/>
    <property type="molecule type" value="Genomic_DNA"/>
</dbReference>
<feature type="domain" description="DUF7700" evidence="1">
    <location>
        <begin position="92"/>
        <end position="145"/>
    </location>
</feature>
<sequence length="316" mass="35264">MVQAEIKTTFEAGPVTFTTRHELWDGNIQDHADQGISIVIEGEVNGKKTILLRFNCFDVERSYIYGPENPDLKDDGPMMLAGRTENSSGMGKLYRMDPTADGNPIGWTIKTLKTKLPDMLNRAGYPEIADQLDLEELLDILPGLEASARELFVSKRNTVKHNRGTDIFEAGNIRFGLEMRRLPVGDGGLAIHVLTDIGGATEMSFVEETEIMAFDLFWDGPHYHYGPRNKNHRIYWDRTLVTDYFGWVQDKIEGKKLGAMIERAGYPGVAADLDQDMIEAVLPAMSARAREMLSLGESLTGHPGLPLEPTPNMVTH</sequence>
<gene>
    <name evidence="2" type="ORF">METZ01_LOCUS22934</name>
</gene>
<dbReference type="InterPro" id="IPR056117">
    <property type="entry name" value="DUF7700"/>
</dbReference>
<organism evidence="2">
    <name type="scientific">marine metagenome</name>
    <dbReference type="NCBI Taxonomy" id="408172"/>
    <lineage>
        <taxon>unclassified sequences</taxon>
        <taxon>metagenomes</taxon>
        <taxon>ecological metagenomes</taxon>
    </lineage>
</organism>
<dbReference type="AlphaFoldDB" id="A0A381PT38"/>
<dbReference type="Pfam" id="PF24777">
    <property type="entry name" value="DUF7700"/>
    <property type="match status" value="3"/>
</dbReference>
<evidence type="ECO:0000313" key="2">
    <source>
        <dbReference type="EMBL" id="SUZ70080.1"/>
    </source>
</evidence>
<protein>
    <recommendedName>
        <fullName evidence="1">DUF7700 domain-containing protein</fullName>
    </recommendedName>
</protein>
<proteinExistence type="predicted"/>
<feature type="domain" description="DUF7700" evidence="1">
    <location>
        <begin position="167"/>
        <end position="287"/>
    </location>
</feature>
<name>A0A381PT38_9ZZZZ</name>
<evidence type="ECO:0000259" key="1">
    <source>
        <dbReference type="Pfam" id="PF24777"/>
    </source>
</evidence>
<feature type="domain" description="DUF7700" evidence="1">
    <location>
        <begin position="10"/>
        <end position="71"/>
    </location>
</feature>
<accession>A0A381PT38</accession>